<evidence type="ECO:0000313" key="9">
    <source>
        <dbReference type="Proteomes" id="UP001209570"/>
    </source>
</evidence>
<accession>A0AAD5LCV5</accession>
<feature type="transmembrane region" description="Helical" evidence="7">
    <location>
        <begin position="258"/>
        <end position="278"/>
    </location>
</feature>
<dbReference type="InterPro" id="IPR052221">
    <property type="entry name" value="SLC35F_Transporter"/>
</dbReference>
<comment type="caution">
    <text evidence="8">The sequence shown here is derived from an EMBL/GenBank/DDBJ whole genome shotgun (WGS) entry which is preliminary data.</text>
</comment>
<evidence type="ECO:0000256" key="1">
    <source>
        <dbReference type="ARBA" id="ARBA00004141"/>
    </source>
</evidence>
<evidence type="ECO:0000256" key="4">
    <source>
        <dbReference type="ARBA" id="ARBA00022692"/>
    </source>
</evidence>
<feature type="transmembrane region" description="Helical" evidence="7">
    <location>
        <begin position="97"/>
        <end position="122"/>
    </location>
</feature>
<dbReference type="EMBL" id="JAKCXM010000457">
    <property type="protein sequence ID" value="KAJ0393828.1"/>
    <property type="molecule type" value="Genomic_DNA"/>
</dbReference>
<dbReference type="GO" id="GO:0016020">
    <property type="term" value="C:membrane"/>
    <property type="evidence" value="ECO:0007669"/>
    <property type="project" value="UniProtKB-SubCell"/>
</dbReference>
<dbReference type="Proteomes" id="UP001209570">
    <property type="component" value="Unassembled WGS sequence"/>
</dbReference>
<feature type="transmembrane region" description="Helical" evidence="7">
    <location>
        <begin position="131"/>
        <end position="151"/>
    </location>
</feature>
<evidence type="ECO:0008006" key="10">
    <source>
        <dbReference type="Google" id="ProtNLM"/>
    </source>
</evidence>
<feature type="transmembrane region" description="Helical" evidence="7">
    <location>
        <begin position="229"/>
        <end position="251"/>
    </location>
</feature>
<dbReference type="SUPFAM" id="SSF103481">
    <property type="entry name" value="Multidrug resistance efflux transporter EmrE"/>
    <property type="match status" value="1"/>
</dbReference>
<evidence type="ECO:0000256" key="3">
    <source>
        <dbReference type="ARBA" id="ARBA00022448"/>
    </source>
</evidence>
<keyword evidence="6 7" id="KW-0472">Membrane</keyword>
<organism evidence="8 9">
    <name type="scientific">Pythium insidiosum</name>
    <name type="common">Pythiosis disease agent</name>
    <dbReference type="NCBI Taxonomy" id="114742"/>
    <lineage>
        <taxon>Eukaryota</taxon>
        <taxon>Sar</taxon>
        <taxon>Stramenopiles</taxon>
        <taxon>Oomycota</taxon>
        <taxon>Peronosporomycetes</taxon>
        <taxon>Pythiales</taxon>
        <taxon>Pythiaceae</taxon>
        <taxon>Pythium</taxon>
    </lineage>
</organism>
<evidence type="ECO:0000256" key="6">
    <source>
        <dbReference type="ARBA" id="ARBA00023136"/>
    </source>
</evidence>
<keyword evidence="3" id="KW-0813">Transport</keyword>
<dbReference type="GO" id="GO:0022857">
    <property type="term" value="F:transmembrane transporter activity"/>
    <property type="evidence" value="ECO:0007669"/>
    <property type="project" value="InterPro"/>
</dbReference>
<keyword evidence="4 7" id="KW-0812">Transmembrane</keyword>
<feature type="transmembrane region" description="Helical" evidence="7">
    <location>
        <begin position="163"/>
        <end position="185"/>
    </location>
</feature>
<keyword evidence="5 7" id="KW-1133">Transmembrane helix</keyword>
<feature type="transmembrane region" description="Helical" evidence="7">
    <location>
        <begin position="284"/>
        <end position="303"/>
    </location>
</feature>
<dbReference type="Pfam" id="PF06027">
    <property type="entry name" value="SLC35F"/>
    <property type="match status" value="1"/>
</dbReference>
<comment type="subcellular location">
    <subcellularLocation>
        <location evidence="1">Membrane</location>
        <topology evidence="1">Multi-pass membrane protein</topology>
    </subcellularLocation>
</comment>
<evidence type="ECO:0000256" key="7">
    <source>
        <dbReference type="SAM" id="Phobius"/>
    </source>
</evidence>
<feature type="transmembrane region" description="Helical" evidence="7">
    <location>
        <begin position="70"/>
        <end position="91"/>
    </location>
</feature>
<protein>
    <recommendedName>
        <fullName evidence="10">Drug/Metabolite Transporter (DMT) Superfamily</fullName>
    </recommendedName>
</protein>
<feature type="transmembrane region" description="Helical" evidence="7">
    <location>
        <begin position="197"/>
        <end position="217"/>
    </location>
</feature>
<dbReference type="PANTHER" id="PTHR14233">
    <property type="entry name" value="DUF914-RELATED"/>
    <property type="match status" value="1"/>
</dbReference>
<evidence type="ECO:0000256" key="2">
    <source>
        <dbReference type="ARBA" id="ARBA00007863"/>
    </source>
</evidence>
<gene>
    <name evidence="8" type="ORF">P43SY_002988</name>
</gene>
<proteinExistence type="inferred from homology"/>
<dbReference type="InterPro" id="IPR009262">
    <property type="entry name" value="SLC35_F1/F2/F6"/>
</dbReference>
<evidence type="ECO:0000313" key="8">
    <source>
        <dbReference type="EMBL" id="KAJ0393828.1"/>
    </source>
</evidence>
<dbReference type="InterPro" id="IPR037185">
    <property type="entry name" value="EmrE-like"/>
</dbReference>
<feature type="transmembrane region" description="Helical" evidence="7">
    <location>
        <begin position="39"/>
        <end position="58"/>
    </location>
</feature>
<comment type="similarity">
    <text evidence="2">Belongs to the SLC35F solute transporter family.</text>
</comment>
<evidence type="ECO:0000256" key="5">
    <source>
        <dbReference type="ARBA" id="ARBA00022989"/>
    </source>
</evidence>
<name>A0AAD5LCV5_PYTIN</name>
<keyword evidence="9" id="KW-1185">Reference proteome</keyword>
<reference evidence="8" key="1">
    <citation type="submission" date="2021-12" db="EMBL/GenBank/DDBJ databases">
        <title>Prjna785345.</title>
        <authorList>
            <person name="Rujirawat T."/>
            <person name="Krajaejun T."/>
        </authorList>
    </citation>
    <scope>NUCLEOTIDE SEQUENCE</scope>
    <source>
        <strain evidence="8">Pi057C3</strain>
    </source>
</reference>
<feature type="transmembrane region" description="Helical" evidence="7">
    <location>
        <begin position="12"/>
        <end position="33"/>
    </location>
</feature>
<sequence length="342" mass="38272">MPPPTSVNHQLICFAFGQVIMLLNVNTGVFSKYLTNNGVSLPTLQSAFLYAALGLVYLPIKFFVRRQTNLAVPIWFYALIAFVDVEANYFAVKAFNYANYVTVGLLLNLTVPFATLFCYIFLKTRYAKTHYLASFIAVCGSVVIFVTDYNSSINGEMSREIRGNIYCVIAAAMYAASNVMIQSVVKVRDFDTNIELLGFLGLFAAVISAVQISILELDPIKEAQFSGKIYGYFAGFVLSMFTFYTLVSVFLRWAESLMFNLSLLTGPVFTVFASYFLFDESVKSWYWLALGLFYIGLTIYAFAPAPVEAHQAAAAENHEHLEKDYDELWTPDDKSPAAMDKA</sequence>
<dbReference type="AlphaFoldDB" id="A0AAD5LCV5"/>
<dbReference type="PANTHER" id="PTHR14233:SF4">
    <property type="entry name" value="SOLUTE CARRIER FAMILY 35 MEMBER F2"/>
    <property type="match status" value="1"/>
</dbReference>